<evidence type="ECO:0008006" key="6">
    <source>
        <dbReference type="Google" id="ProtNLM"/>
    </source>
</evidence>
<feature type="signal peptide" evidence="1">
    <location>
        <begin position="1"/>
        <end position="23"/>
    </location>
</feature>
<protein>
    <recommendedName>
        <fullName evidence="6">Lipoprotein</fullName>
    </recommendedName>
</protein>
<dbReference type="RefSeq" id="WP_103677367.1">
    <property type="nucleotide sequence ID" value="NZ_PQGD01000014.1"/>
</dbReference>
<dbReference type="EMBL" id="PQGD01000014">
    <property type="protein sequence ID" value="POP46544.1"/>
    <property type="molecule type" value="Genomic_DNA"/>
</dbReference>
<evidence type="ECO:0000256" key="1">
    <source>
        <dbReference type="SAM" id="SignalP"/>
    </source>
</evidence>
<evidence type="ECO:0000313" key="3">
    <source>
        <dbReference type="EMBL" id="POP46544.1"/>
    </source>
</evidence>
<keyword evidence="1" id="KW-0732">Signal</keyword>
<proteinExistence type="predicted"/>
<evidence type="ECO:0000313" key="4">
    <source>
        <dbReference type="Proteomes" id="UP000237073"/>
    </source>
</evidence>
<feature type="chain" id="PRO_5015122434" description="Lipoprotein" evidence="1">
    <location>
        <begin position="24"/>
        <end position="142"/>
    </location>
</feature>
<keyword evidence="4" id="KW-1185">Reference proteome</keyword>
<dbReference type="OrthoDB" id="6565511at2"/>
<name>A0A2P5GM00_9ENTR</name>
<dbReference type="EMBL" id="PQGE01000016">
    <property type="protein sequence ID" value="POP43049.1"/>
    <property type="molecule type" value="Genomic_DNA"/>
</dbReference>
<organism evidence="3 5">
    <name type="scientific">Superficieibacter electus</name>
    <dbReference type="NCBI Taxonomy" id="2022662"/>
    <lineage>
        <taxon>Bacteria</taxon>
        <taxon>Pseudomonadati</taxon>
        <taxon>Pseudomonadota</taxon>
        <taxon>Gammaproteobacteria</taxon>
        <taxon>Enterobacterales</taxon>
        <taxon>Enterobacteriaceae</taxon>
        <taxon>Superficieibacter</taxon>
    </lineage>
</organism>
<comment type="caution">
    <text evidence="3">The sequence shown here is derived from an EMBL/GenBank/DDBJ whole genome shotgun (WGS) entry which is preliminary data.</text>
</comment>
<evidence type="ECO:0000313" key="5">
    <source>
        <dbReference type="Proteomes" id="UP000247005"/>
    </source>
</evidence>
<dbReference type="AlphaFoldDB" id="A0A2P5GM00"/>
<evidence type="ECO:0000313" key="2">
    <source>
        <dbReference type="EMBL" id="POP43049.1"/>
    </source>
</evidence>
<reference evidence="4 5" key="1">
    <citation type="submission" date="2018-01" db="EMBL/GenBank/DDBJ databases">
        <title>Superficieibacter electus gen. nov., sp. nov., an extended-spectrum beta-lactamase possessing member of the Enterobacteriaceae family, isolated from intensive care unit surfaces.</title>
        <authorList>
            <person name="Potter R.F."/>
            <person name="D'Souza A.W."/>
        </authorList>
    </citation>
    <scope>NUCLEOTIDE SEQUENCE [LARGE SCALE GENOMIC DNA]</scope>
    <source>
        <strain evidence="3 5">BP-1</strain>
        <strain evidence="2 4">BP-2</strain>
    </source>
</reference>
<accession>A0A2P5GM00</accession>
<sequence>MLRKPFLTLCCALLLSACTPVDNYNAQAYQQLQTLEASYQRFLTDAAAAPLDQKIIAQDDAILRQEFDDALMLAATLNDTLRIENLNVLEGGYFRLHARLMHQNAPLSPLQAKLYGQQVQQACQLAIDGECLRAGAACHSGS</sequence>
<dbReference type="Proteomes" id="UP000237073">
    <property type="component" value="Unassembled WGS sequence"/>
</dbReference>
<dbReference type="PROSITE" id="PS51257">
    <property type="entry name" value="PROKAR_LIPOPROTEIN"/>
    <property type="match status" value="1"/>
</dbReference>
<dbReference type="Proteomes" id="UP000247005">
    <property type="component" value="Unassembled WGS sequence"/>
</dbReference>
<gene>
    <name evidence="3" type="ORF">CHU32_17655</name>
    <name evidence="2" type="ORF">CHU33_17555</name>
</gene>